<accession>A0ABX2CXR6</accession>
<evidence type="ECO:0000256" key="6">
    <source>
        <dbReference type="ARBA" id="ARBA00023012"/>
    </source>
</evidence>
<dbReference type="Pfam" id="PF02518">
    <property type="entry name" value="HATPase_c"/>
    <property type="match status" value="1"/>
</dbReference>
<dbReference type="InterPro" id="IPR036890">
    <property type="entry name" value="HATPase_C_sf"/>
</dbReference>
<dbReference type="InterPro" id="IPR005467">
    <property type="entry name" value="His_kinase_dom"/>
</dbReference>
<dbReference type="SMART" id="SM00065">
    <property type="entry name" value="GAF"/>
    <property type="match status" value="2"/>
</dbReference>
<dbReference type="CDD" id="cd00082">
    <property type="entry name" value="HisKA"/>
    <property type="match status" value="1"/>
</dbReference>
<comment type="similarity">
    <text evidence="2">In the N-terminal section; belongs to the phytochrome family.</text>
</comment>
<comment type="caution">
    <text evidence="10">The sequence shown here is derived from an EMBL/GenBank/DDBJ whole genome shotgun (WGS) entry which is preliminary data.</text>
</comment>
<dbReference type="Pfam" id="PF01590">
    <property type="entry name" value="GAF"/>
    <property type="match status" value="1"/>
</dbReference>
<dbReference type="PROSITE" id="PS50109">
    <property type="entry name" value="HIS_KIN"/>
    <property type="match status" value="1"/>
</dbReference>
<dbReference type="EC" id="2.7.13.3" evidence="3"/>
<sequence length="739" mass="81003">MIDRQGNQEFTSIDRSPSESCTLHLPQIPEPVSIQKFLDRLMQYQVDPALLGRQICQILATSFDRQILLQIANTLGVAWGADFCLVAAVVDQKVVNPNACWENSSDRPNAADAAAEAQTPEHSQTTKLKLPSILLEHPIWANLLANGERVAISDYQDSLAASSLNFPVTPLPFRAILAGPARFGGAVNGMMILGKSHPHEWSAADLQRLEAASDGIGIAISHIQKTQEIASLNEQLQRQAKYKNLLMSVAASIDKNSEVDRILQQVIENTVDTLEVDKGQILLLKYTDPPFKTRSPNQTPKAKVELVCEAALKKDANQQAIAQSDPAKKSSTSKTKNKEKAANSRSKIPNSKPNNSPPLLLSESNLCGKAFHSAPKPLALADAGELIGNEQEGVTEILKLQGIRALLLVPLTGDRNQETVLGFLVLQHSEPRAWSPEELEVLESVSAQASRVIIQTQTLKEAQTLVEDRTAQLQQSLDVQGKLYEQSAIQLEQLRKLKLIKDEFLSTMSHELRTPLTIMKLAILMLKQAEQPSASRAKYLDILEQQCAKQTSLINDLLTIKQFEPHQAPISLIKIDLNRLVQDLAGDFEKLWADKQLTLKVDLPKLTPCWETDPDILNRVLLELLTNAGKYSASGTAVVLEASEVAGYIVLSVSNFGSGISAADLPYIFDQFRRGTGITDQAIAGTGLGLALVKCLVQHLNGTIDVSSCPAESFEADELWRTSFTLTLPQFPAELCNLE</sequence>
<dbReference type="EMBL" id="SRRZ01000034">
    <property type="protein sequence ID" value="NQE34547.1"/>
    <property type="molecule type" value="Genomic_DNA"/>
</dbReference>
<keyword evidence="4" id="KW-0597">Phosphoprotein</keyword>
<dbReference type="InterPro" id="IPR003018">
    <property type="entry name" value="GAF"/>
</dbReference>
<dbReference type="RefSeq" id="WP_172187270.1">
    <property type="nucleotide sequence ID" value="NZ_CAWPPK010000246.1"/>
</dbReference>
<dbReference type="InterPro" id="IPR004358">
    <property type="entry name" value="Sig_transdc_His_kin-like_C"/>
</dbReference>
<dbReference type="InterPro" id="IPR036097">
    <property type="entry name" value="HisK_dim/P_sf"/>
</dbReference>
<dbReference type="SMART" id="SM00388">
    <property type="entry name" value="HisKA"/>
    <property type="match status" value="1"/>
</dbReference>
<evidence type="ECO:0000256" key="5">
    <source>
        <dbReference type="ARBA" id="ARBA00022777"/>
    </source>
</evidence>
<gene>
    <name evidence="10" type="primary">resE_3</name>
    <name evidence="10" type="ORF">E5S67_02274</name>
</gene>
<dbReference type="Pfam" id="PF00512">
    <property type="entry name" value="HisKA"/>
    <property type="match status" value="1"/>
</dbReference>
<dbReference type="Proteomes" id="UP000702425">
    <property type="component" value="Unassembled WGS sequence"/>
</dbReference>
<dbReference type="PROSITE" id="PS50046">
    <property type="entry name" value="PHYTOCHROME_2"/>
    <property type="match status" value="1"/>
</dbReference>
<evidence type="ECO:0000259" key="8">
    <source>
        <dbReference type="PROSITE" id="PS50046"/>
    </source>
</evidence>
<dbReference type="Gene3D" id="1.10.287.130">
    <property type="match status" value="1"/>
</dbReference>
<organism evidence="10 11">
    <name type="scientific">Microcoleus asticus IPMA8</name>
    <dbReference type="NCBI Taxonomy" id="2563858"/>
    <lineage>
        <taxon>Bacteria</taxon>
        <taxon>Bacillati</taxon>
        <taxon>Cyanobacteriota</taxon>
        <taxon>Cyanophyceae</taxon>
        <taxon>Oscillatoriophycideae</taxon>
        <taxon>Oscillatoriales</taxon>
        <taxon>Microcoleaceae</taxon>
        <taxon>Microcoleus</taxon>
        <taxon>Microcoleus asticus</taxon>
    </lineage>
</organism>
<feature type="domain" description="Histidine kinase" evidence="9">
    <location>
        <begin position="507"/>
        <end position="732"/>
    </location>
</feature>
<protein>
    <recommendedName>
        <fullName evidence="3">histidine kinase</fullName>
        <ecNumber evidence="3">2.7.13.3</ecNumber>
    </recommendedName>
</protein>
<dbReference type="Pfam" id="PF13185">
    <property type="entry name" value="GAF_2"/>
    <property type="match status" value="1"/>
</dbReference>
<evidence type="ECO:0000256" key="4">
    <source>
        <dbReference type="ARBA" id="ARBA00022553"/>
    </source>
</evidence>
<evidence type="ECO:0000256" key="2">
    <source>
        <dbReference type="ARBA" id="ARBA00006402"/>
    </source>
</evidence>
<comment type="catalytic activity">
    <reaction evidence="1">
        <text>ATP + protein L-histidine = ADP + protein N-phospho-L-histidine.</text>
        <dbReference type="EC" id="2.7.13.3"/>
    </reaction>
</comment>
<keyword evidence="10" id="KW-0808">Transferase</keyword>
<evidence type="ECO:0000256" key="3">
    <source>
        <dbReference type="ARBA" id="ARBA00012438"/>
    </source>
</evidence>
<dbReference type="PANTHER" id="PTHR43547:SF2">
    <property type="entry name" value="HYBRID SIGNAL TRANSDUCTION HISTIDINE KINASE C"/>
    <property type="match status" value="1"/>
</dbReference>
<keyword evidence="5 10" id="KW-0418">Kinase</keyword>
<dbReference type="PANTHER" id="PTHR43547">
    <property type="entry name" value="TWO-COMPONENT HISTIDINE KINASE"/>
    <property type="match status" value="1"/>
</dbReference>
<feature type="region of interest" description="Disordered" evidence="7">
    <location>
        <begin position="318"/>
        <end position="361"/>
    </location>
</feature>
<dbReference type="InterPro" id="IPR029016">
    <property type="entry name" value="GAF-like_dom_sf"/>
</dbReference>
<proteinExistence type="inferred from homology"/>
<feature type="domain" description="Phytochrome chromophore attachment site" evidence="8">
    <location>
        <begin position="396"/>
        <end position="448"/>
    </location>
</feature>
<evidence type="ECO:0000256" key="1">
    <source>
        <dbReference type="ARBA" id="ARBA00000085"/>
    </source>
</evidence>
<evidence type="ECO:0000259" key="9">
    <source>
        <dbReference type="PROSITE" id="PS50109"/>
    </source>
</evidence>
<dbReference type="PRINTS" id="PR00344">
    <property type="entry name" value="BCTRLSENSOR"/>
</dbReference>
<dbReference type="InterPro" id="IPR003594">
    <property type="entry name" value="HATPase_dom"/>
</dbReference>
<dbReference type="SUPFAM" id="SSF55781">
    <property type="entry name" value="GAF domain-like"/>
    <property type="match status" value="3"/>
</dbReference>
<evidence type="ECO:0000313" key="11">
    <source>
        <dbReference type="Proteomes" id="UP000702425"/>
    </source>
</evidence>
<dbReference type="GO" id="GO:0004673">
    <property type="term" value="F:protein histidine kinase activity"/>
    <property type="evidence" value="ECO:0007669"/>
    <property type="project" value="UniProtKB-EC"/>
</dbReference>
<dbReference type="Gene3D" id="3.30.565.10">
    <property type="entry name" value="Histidine kinase-like ATPase, C-terminal domain"/>
    <property type="match status" value="1"/>
</dbReference>
<feature type="region of interest" description="Disordered" evidence="7">
    <location>
        <begin position="101"/>
        <end position="125"/>
    </location>
</feature>
<keyword evidence="6" id="KW-0902">Two-component regulatory system</keyword>
<name>A0ABX2CXR6_9CYAN</name>
<keyword evidence="11" id="KW-1185">Reference proteome</keyword>
<dbReference type="Gene3D" id="3.30.450.40">
    <property type="match status" value="2"/>
</dbReference>
<evidence type="ECO:0000313" key="10">
    <source>
        <dbReference type="EMBL" id="NQE34547.1"/>
    </source>
</evidence>
<dbReference type="SUPFAM" id="SSF55874">
    <property type="entry name" value="ATPase domain of HSP90 chaperone/DNA topoisomerase II/histidine kinase"/>
    <property type="match status" value="1"/>
</dbReference>
<dbReference type="InterPro" id="IPR003661">
    <property type="entry name" value="HisK_dim/P_dom"/>
</dbReference>
<evidence type="ECO:0000256" key="7">
    <source>
        <dbReference type="SAM" id="MobiDB-lite"/>
    </source>
</evidence>
<dbReference type="SMART" id="SM00387">
    <property type="entry name" value="HATPase_c"/>
    <property type="match status" value="1"/>
</dbReference>
<reference evidence="10 11" key="1">
    <citation type="journal article" date="2020" name="Sci. Rep.">
        <title>A novel cyanobacterial geosmin producer, revising GeoA distribution and dispersion patterns in Bacteria.</title>
        <authorList>
            <person name="Churro C."/>
            <person name="Semedo-Aguiar A.P."/>
            <person name="Silva A.D."/>
            <person name="Pereira-Leal J.B."/>
            <person name="Leite R.B."/>
        </authorList>
    </citation>
    <scope>NUCLEOTIDE SEQUENCE [LARGE SCALE GENOMIC DNA]</scope>
    <source>
        <strain evidence="10 11">IPMA8</strain>
    </source>
</reference>
<dbReference type="SUPFAM" id="SSF47384">
    <property type="entry name" value="Homodimeric domain of signal transducing histidine kinase"/>
    <property type="match status" value="1"/>
</dbReference>
<dbReference type="InterPro" id="IPR016132">
    <property type="entry name" value="Phyto_chromo_attachment"/>
</dbReference>
<feature type="compositionally biased region" description="Low complexity" evidence="7">
    <location>
        <begin position="349"/>
        <end position="361"/>
    </location>
</feature>